<dbReference type="Proteomes" id="UP000566819">
    <property type="component" value="Unassembled WGS sequence"/>
</dbReference>
<dbReference type="InterPro" id="IPR002500">
    <property type="entry name" value="PAPS_reduct_dom"/>
</dbReference>
<evidence type="ECO:0000256" key="6">
    <source>
        <dbReference type="ARBA" id="ARBA00022695"/>
    </source>
</evidence>
<feature type="compositionally biased region" description="Low complexity" evidence="13">
    <location>
        <begin position="89"/>
        <end position="99"/>
    </location>
</feature>
<evidence type="ECO:0000256" key="7">
    <source>
        <dbReference type="ARBA" id="ARBA00022741"/>
    </source>
</evidence>
<evidence type="ECO:0000313" key="15">
    <source>
        <dbReference type="EMBL" id="KAF4630964.1"/>
    </source>
</evidence>
<dbReference type="EMBL" id="JAAMPI010000492">
    <property type="protein sequence ID" value="KAF4630964.1"/>
    <property type="molecule type" value="Genomic_DNA"/>
</dbReference>
<keyword evidence="6" id="KW-0548">Nucleotidyltransferase</keyword>
<evidence type="ECO:0000256" key="5">
    <source>
        <dbReference type="ARBA" id="ARBA00022679"/>
    </source>
</evidence>
<evidence type="ECO:0000256" key="4">
    <source>
        <dbReference type="ARBA" id="ARBA00022643"/>
    </source>
</evidence>
<dbReference type="CDD" id="cd23948">
    <property type="entry name" value="FAD_synthase"/>
    <property type="match status" value="1"/>
</dbReference>
<evidence type="ECO:0000256" key="11">
    <source>
        <dbReference type="ARBA" id="ARBA00031871"/>
    </source>
</evidence>
<keyword evidence="5" id="KW-0808">Transferase</keyword>
<evidence type="ECO:0000256" key="12">
    <source>
        <dbReference type="ARBA" id="ARBA00049494"/>
    </source>
</evidence>
<evidence type="ECO:0000256" key="9">
    <source>
        <dbReference type="ARBA" id="ARBA00022840"/>
    </source>
</evidence>
<dbReference type="PANTHER" id="PTHR23293">
    <property type="entry name" value="FAD SYNTHETASE-RELATED FMN ADENYLYLTRANSFERASE"/>
    <property type="match status" value="1"/>
</dbReference>
<evidence type="ECO:0000256" key="13">
    <source>
        <dbReference type="SAM" id="MobiDB-lite"/>
    </source>
</evidence>
<feature type="region of interest" description="Disordered" evidence="13">
    <location>
        <begin position="89"/>
        <end position="116"/>
    </location>
</feature>
<keyword evidence="4" id="KW-0288">FMN</keyword>
<keyword evidence="8" id="KW-0274">FAD</keyword>
<evidence type="ECO:0000259" key="14">
    <source>
        <dbReference type="Pfam" id="PF01507"/>
    </source>
</evidence>
<keyword evidence="3" id="KW-0285">Flavoprotein</keyword>
<evidence type="ECO:0000256" key="3">
    <source>
        <dbReference type="ARBA" id="ARBA00022630"/>
    </source>
</evidence>
<keyword evidence="9" id="KW-0067">ATP-binding</keyword>
<dbReference type="GO" id="GO:0006747">
    <property type="term" value="P:FAD biosynthetic process"/>
    <property type="evidence" value="ECO:0007669"/>
    <property type="project" value="TreeGrafter"/>
</dbReference>
<evidence type="ECO:0000256" key="8">
    <source>
        <dbReference type="ARBA" id="ARBA00022827"/>
    </source>
</evidence>
<reference evidence="15 16" key="1">
    <citation type="submission" date="2020-03" db="EMBL/GenBank/DDBJ databases">
        <title>Draft Genome Sequence of Cudoniella acicularis.</title>
        <authorList>
            <person name="Buettner E."/>
            <person name="Kellner H."/>
        </authorList>
    </citation>
    <scope>NUCLEOTIDE SEQUENCE [LARGE SCALE GENOMIC DNA]</scope>
    <source>
        <strain evidence="15 16">DSM 108380</strain>
    </source>
</reference>
<comment type="pathway">
    <text evidence="1">Cofactor biosynthesis; FAD biosynthesis; FAD from FMN: step 1/1.</text>
</comment>
<dbReference type="GO" id="GO:0005524">
    <property type="term" value="F:ATP binding"/>
    <property type="evidence" value="ECO:0007669"/>
    <property type="project" value="UniProtKB-KW"/>
</dbReference>
<proteinExistence type="predicted"/>
<sequence>MTQDAPSDAPRTLPDICQLLRRKIIAFLEEQTDDEELRNVQSQVRVSMRVIEEALSRYGPEQLAIAYNGGKDCIVLLVLILACLPTWTSSSTSESKTASAINTTDPPPISSEPSTASSVLPSLQAVYIIAPNPFPEVEEFVETSTKEYHLDLARYALPMRPALEAYLGDKPAVKAIFVGTRRTDPHGEFLTHFDPTDKDWPQFMRIHPVIDWHYTDIWTGPFVFGRTAKHSWPYKNETSRPPWRNPSTRTCPNIFIRLDSDDFLQRGTDTPKHIELPSFGSDVEEAYGNDWLYEGDSHSDYDSDTGSNNSENQLLLVEDEANLANGNEFPGFKQSANQESIPAALKTSTDQFFGDSSSLVFTAEMSRDAEAAFFSKAIEATPPFISSRAKYLIGRDHRPVTLFMDLEQVDVEDSTALEDEWGVYGIAGASRPSRTRSSTLTTKEA</sequence>
<keyword evidence="16" id="KW-1185">Reference proteome</keyword>
<dbReference type="Gene3D" id="3.40.50.620">
    <property type="entry name" value="HUPs"/>
    <property type="match status" value="1"/>
</dbReference>
<dbReference type="OrthoDB" id="270728at2759"/>
<comment type="catalytic activity">
    <reaction evidence="12">
        <text>FMN + ATP + H(+) = FAD + diphosphate</text>
        <dbReference type="Rhea" id="RHEA:17237"/>
        <dbReference type="ChEBI" id="CHEBI:15378"/>
        <dbReference type="ChEBI" id="CHEBI:30616"/>
        <dbReference type="ChEBI" id="CHEBI:33019"/>
        <dbReference type="ChEBI" id="CHEBI:57692"/>
        <dbReference type="ChEBI" id="CHEBI:58210"/>
        <dbReference type="EC" id="2.7.7.2"/>
    </reaction>
</comment>
<dbReference type="PANTHER" id="PTHR23293:SF9">
    <property type="entry name" value="FAD SYNTHASE"/>
    <property type="match status" value="1"/>
</dbReference>
<protein>
    <recommendedName>
        <fullName evidence="2">FAD synthase</fullName>
        <ecNumber evidence="2">2.7.7.2</ecNumber>
    </recommendedName>
    <alternativeName>
        <fullName evidence="10">FAD pyrophosphorylase</fullName>
    </alternativeName>
    <alternativeName>
        <fullName evidence="11">FMN adenylyltransferase</fullName>
    </alternativeName>
</protein>
<dbReference type="EC" id="2.7.7.2" evidence="2"/>
<evidence type="ECO:0000256" key="10">
    <source>
        <dbReference type="ARBA" id="ARBA00031145"/>
    </source>
</evidence>
<gene>
    <name evidence="15" type="ORF">G7Y89_g7176</name>
</gene>
<dbReference type="Pfam" id="PF01507">
    <property type="entry name" value="PAPS_reduct"/>
    <property type="match status" value="1"/>
</dbReference>
<name>A0A8H4RJ07_9HELO</name>
<accession>A0A8H4RJ07</accession>
<organism evidence="15 16">
    <name type="scientific">Cudoniella acicularis</name>
    <dbReference type="NCBI Taxonomy" id="354080"/>
    <lineage>
        <taxon>Eukaryota</taxon>
        <taxon>Fungi</taxon>
        <taxon>Dikarya</taxon>
        <taxon>Ascomycota</taxon>
        <taxon>Pezizomycotina</taxon>
        <taxon>Leotiomycetes</taxon>
        <taxon>Helotiales</taxon>
        <taxon>Tricladiaceae</taxon>
        <taxon>Cudoniella</taxon>
    </lineage>
</organism>
<dbReference type="InterPro" id="IPR014729">
    <property type="entry name" value="Rossmann-like_a/b/a_fold"/>
</dbReference>
<evidence type="ECO:0000256" key="1">
    <source>
        <dbReference type="ARBA" id="ARBA00004726"/>
    </source>
</evidence>
<dbReference type="GO" id="GO:0003919">
    <property type="term" value="F:FMN adenylyltransferase activity"/>
    <property type="evidence" value="ECO:0007669"/>
    <property type="project" value="UniProtKB-EC"/>
</dbReference>
<keyword evidence="7" id="KW-0547">Nucleotide-binding</keyword>
<evidence type="ECO:0000256" key="2">
    <source>
        <dbReference type="ARBA" id="ARBA00012393"/>
    </source>
</evidence>
<dbReference type="SUPFAM" id="SSF52402">
    <property type="entry name" value="Adenine nucleotide alpha hydrolases-like"/>
    <property type="match status" value="1"/>
</dbReference>
<dbReference type="AlphaFoldDB" id="A0A8H4RJ07"/>
<feature type="domain" description="Phosphoadenosine phosphosulphate reductase" evidence="14">
    <location>
        <begin position="172"/>
        <end position="219"/>
    </location>
</feature>
<evidence type="ECO:0000313" key="16">
    <source>
        <dbReference type="Proteomes" id="UP000566819"/>
    </source>
</evidence>
<comment type="caution">
    <text evidence="15">The sequence shown here is derived from an EMBL/GenBank/DDBJ whole genome shotgun (WGS) entry which is preliminary data.</text>
</comment>